<evidence type="ECO:0000256" key="2">
    <source>
        <dbReference type="SAM" id="MobiDB-lite"/>
    </source>
</evidence>
<keyword evidence="4" id="KW-0238">DNA-binding</keyword>
<organism evidence="4 5">
    <name type="scientific">Achromobacter pulmonis</name>
    <dbReference type="NCBI Taxonomy" id="1389932"/>
    <lineage>
        <taxon>Bacteria</taxon>
        <taxon>Pseudomonadati</taxon>
        <taxon>Pseudomonadota</taxon>
        <taxon>Betaproteobacteria</taxon>
        <taxon>Burkholderiales</taxon>
        <taxon>Alcaligenaceae</taxon>
        <taxon>Achromobacter</taxon>
    </lineage>
</organism>
<reference evidence="4 5" key="1">
    <citation type="submission" date="2018-01" db="EMBL/GenBank/DDBJ databases">
        <title>The draft genome of an aniline degradation strain ANB-1.</title>
        <authorList>
            <person name="Zhang L."/>
            <person name="Jiang J."/>
        </authorList>
    </citation>
    <scope>NUCLEOTIDE SEQUENCE [LARGE SCALE GENOMIC DNA]</scope>
    <source>
        <strain evidence="4 5">ANB-1</strain>
    </source>
</reference>
<dbReference type="GO" id="GO:0003677">
    <property type="term" value="F:DNA binding"/>
    <property type="evidence" value="ECO:0007669"/>
    <property type="project" value="UniProtKB-KW"/>
</dbReference>
<dbReference type="Proteomes" id="UP000235994">
    <property type="component" value="Unassembled WGS sequence"/>
</dbReference>
<dbReference type="InterPro" id="IPR037914">
    <property type="entry name" value="SpoVT-AbrB_sf"/>
</dbReference>
<dbReference type="AlphaFoldDB" id="A0A2N8KDT3"/>
<proteinExistence type="inferred from homology"/>
<dbReference type="InterPro" id="IPR051734">
    <property type="entry name" value="VapB_TA_antitoxins"/>
</dbReference>
<dbReference type="InterPro" id="IPR007159">
    <property type="entry name" value="SpoVT-AbrB_dom"/>
</dbReference>
<comment type="similarity">
    <text evidence="1">Belongs to the VapB family.</text>
</comment>
<evidence type="ECO:0000313" key="4">
    <source>
        <dbReference type="EMBL" id="PND31612.1"/>
    </source>
</evidence>
<dbReference type="NCBIfam" id="NF040493">
    <property type="entry name" value="TA_anti_VapB"/>
    <property type="match status" value="1"/>
</dbReference>
<protein>
    <submittedName>
        <fullName evidence="4">AbrB/MazE/SpoVT family DNA-binding domain-containing protein</fullName>
    </submittedName>
</protein>
<dbReference type="SUPFAM" id="SSF89447">
    <property type="entry name" value="AbrB/MazE/MraZ-like"/>
    <property type="match status" value="1"/>
</dbReference>
<feature type="domain" description="SpoVT-AbrB" evidence="3">
    <location>
        <begin position="6"/>
        <end position="49"/>
    </location>
</feature>
<dbReference type="PANTHER" id="PTHR37550:SF3">
    <property type="entry name" value="ANTITOXIN VAPB1"/>
    <property type="match status" value="1"/>
</dbReference>
<dbReference type="Pfam" id="PF04014">
    <property type="entry name" value="MazE_antitoxin"/>
    <property type="match status" value="1"/>
</dbReference>
<dbReference type="InterPro" id="IPR047976">
    <property type="entry name" value="Anti_VapB2-like"/>
</dbReference>
<feature type="compositionally biased region" description="Basic and acidic residues" evidence="2">
    <location>
        <begin position="67"/>
        <end position="82"/>
    </location>
</feature>
<sequence length="82" mass="9211">MEQGAVFQSNRSQAIRLPRAVAFPEGVKLVDVVVHGRTRIITPVGESWDGWFDSEGVTPDFMAQREQPADQEREAEERARAT</sequence>
<dbReference type="EMBL" id="POQS01000006">
    <property type="protein sequence ID" value="PND31612.1"/>
    <property type="molecule type" value="Genomic_DNA"/>
</dbReference>
<evidence type="ECO:0000259" key="3">
    <source>
        <dbReference type="Pfam" id="PF04014"/>
    </source>
</evidence>
<gene>
    <name evidence="4" type="ORF">C1I89_22575</name>
</gene>
<name>A0A2N8KDT3_9BURK</name>
<evidence type="ECO:0000256" key="1">
    <source>
        <dbReference type="ARBA" id="ARBA00007924"/>
    </source>
</evidence>
<dbReference type="RefSeq" id="WP_102774704.1">
    <property type="nucleotide sequence ID" value="NZ_POQS01000006.1"/>
</dbReference>
<keyword evidence="5" id="KW-1185">Reference proteome</keyword>
<evidence type="ECO:0000313" key="5">
    <source>
        <dbReference type="Proteomes" id="UP000235994"/>
    </source>
</evidence>
<feature type="region of interest" description="Disordered" evidence="2">
    <location>
        <begin position="52"/>
        <end position="82"/>
    </location>
</feature>
<comment type="caution">
    <text evidence="4">The sequence shown here is derived from an EMBL/GenBank/DDBJ whole genome shotgun (WGS) entry which is preliminary data.</text>
</comment>
<accession>A0A2N8KDT3</accession>
<dbReference type="PANTHER" id="PTHR37550">
    <property type="entry name" value="ANTITOXIN VAPB1"/>
    <property type="match status" value="1"/>
</dbReference>
<dbReference type="Gene3D" id="2.10.260.10">
    <property type="match status" value="1"/>
</dbReference>